<reference evidence="1" key="1">
    <citation type="submission" date="2021-02" db="EMBL/GenBank/DDBJ databases">
        <authorList>
            <person name="Dougan E. K."/>
            <person name="Rhodes N."/>
            <person name="Thang M."/>
            <person name="Chan C."/>
        </authorList>
    </citation>
    <scope>NUCLEOTIDE SEQUENCE</scope>
</reference>
<name>A0A813IDK1_POLGL</name>
<evidence type="ECO:0000313" key="2">
    <source>
        <dbReference type="Proteomes" id="UP000626109"/>
    </source>
</evidence>
<gene>
    <name evidence="1" type="ORF">PGLA2088_LOCUS8650</name>
</gene>
<dbReference type="AlphaFoldDB" id="A0A813IDK1"/>
<accession>A0A813IDK1</accession>
<dbReference type="Proteomes" id="UP000626109">
    <property type="component" value="Unassembled WGS sequence"/>
</dbReference>
<sequence length="332" mass="36871">MASTERDFRLRASTARGAFVCSAALAAAAARPGFCSWSSTSSTASTYPSEAQLQRGFTAAPIRARGSSPVDGRGFQALTTCGALAALLVGRRHARRRPTQLEARPLDANSESFAESLMRKDLKKAREMEVEMMEGALLQIFERDTPDIYKVREILMRLSRTQKQPNQGVVGDWIIFWASREGCVDRLWGTGMTSEGWWLPPIMEEFLLQFGTKKDGRTMAGAEILRKVGPFPNQSNSLKGTYAVAGTNRLVITWTEMKTDDGKEVRFKDKEGANAEEKVVDIDVIYSSPKMVVLQEEDANGECDFYVLTPVENLQSEVDRLVGTTRAKTFFN</sequence>
<evidence type="ECO:0000313" key="1">
    <source>
        <dbReference type="EMBL" id="CAE8650862.1"/>
    </source>
</evidence>
<comment type="caution">
    <text evidence="1">The sequence shown here is derived from an EMBL/GenBank/DDBJ whole genome shotgun (WGS) entry which is preliminary data.</text>
</comment>
<proteinExistence type="predicted"/>
<organism evidence="1 2">
    <name type="scientific">Polarella glacialis</name>
    <name type="common">Dinoflagellate</name>
    <dbReference type="NCBI Taxonomy" id="89957"/>
    <lineage>
        <taxon>Eukaryota</taxon>
        <taxon>Sar</taxon>
        <taxon>Alveolata</taxon>
        <taxon>Dinophyceae</taxon>
        <taxon>Suessiales</taxon>
        <taxon>Suessiaceae</taxon>
        <taxon>Polarella</taxon>
    </lineage>
</organism>
<protein>
    <submittedName>
        <fullName evidence="1">Uncharacterized protein</fullName>
    </submittedName>
</protein>
<dbReference type="EMBL" id="CAJNNW010009301">
    <property type="protein sequence ID" value="CAE8650862.1"/>
    <property type="molecule type" value="Genomic_DNA"/>
</dbReference>